<dbReference type="AlphaFoldDB" id="A0A6J6QJK6"/>
<sequence length="283" mass="30426">MRFLMSTKRYGVVIGVSLTALLISNVASATDNESVSLDAGSRGDQIMAGVQFGAPPGVRGDANDDCEWSVSIPRDAKLGEGSEVTKTVGSITYRLYDYSCTVPVASTTFHWIPEVSTTQLGRQAASVVYDNVPAPWGNFAPPARRGVVNLDMWLWVNPLLWIPISVTAGIPTPAGYIAVTTTATPKKIMFDPGDGKLGTGPVECDGPGLVWLSQFGDYLPSTCMYKYTHASSMHPSGLFPATFSVQWHITWKSNVGAHGTIGDLTLDSSHQMLIREVQALVSR</sequence>
<organism evidence="1">
    <name type="scientific">freshwater metagenome</name>
    <dbReference type="NCBI Taxonomy" id="449393"/>
    <lineage>
        <taxon>unclassified sequences</taxon>
        <taxon>metagenomes</taxon>
        <taxon>ecological metagenomes</taxon>
    </lineage>
</organism>
<dbReference type="EMBL" id="CAEZYG010000069">
    <property type="protein sequence ID" value="CAB4710916.1"/>
    <property type="molecule type" value="Genomic_DNA"/>
</dbReference>
<proteinExistence type="predicted"/>
<accession>A0A6J6QJK6</accession>
<name>A0A6J6QJK6_9ZZZZ</name>
<gene>
    <name evidence="1" type="ORF">UFOPK2657_00512</name>
</gene>
<reference evidence="1" key="1">
    <citation type="submission" date="2020-05" db="EMBL/GenBank/DDBJ databases">
        <authorList>
            <person name="Chiriac C."/>
            <person name="Salcher M."/>
            <person name="Ghai R."/>
            <person name="Kavagutti S V."/>
        </authorList>
    </citation>
    <scope>NUCLEOTIDE SEQUENCE</scope>
</reference>
<protein>
    <submittedName>
        <fullName evidence="1">Unannotated protein</fullName>
    </submittedName>
</protein>
<evidence type="ECO:0000313" key="1">
    <source>
        <dbReference type="EMBL" id="CAB4710916.1"/>
    </source>
</evidence>